<dbReference type="EMBL" id="SRYG01000004">
    <property type="protein sequence ID" value="TGY66683.1"/>
    <property type="molecule type" value="Genomic_DNA"/>
</dbReference>
<gene>
    <name evidence="1" type="ORF">E5336_02515</name>
</gene>
<keyword evidence="2" id="KW-1185">Reference proteome</keyword>
<name>A0AC61RA35_9FIRM</name>
<evidence type="ECO:0000313" key="1">
    <source>
        <dbReference type="EMBL" id="TGY66683.1"/>
    </source>
</evidence>
<sequence>MDYAKEALKKHKEWKGKLEVVNKMDIASHDDLSIAYTPGVAAPCLAIKDDPKQVYTYTGKGNTVAVISDGSAVLGLGNIGPEAGMPVMEGKCVLFKALGGIDAVPLCLNTQNVDELVQIIAALEPSFGGINLEDIAAPRCFEVEERLKKIMNIPVFHDDQHGTAIVVCSALLNALRLTKKKDPVIVVNGAGSAGIAIATLILDMGLGNVILVDRQGILRPDMDLTSGQRKLIDRVNLTGRQGTLADALKGADVLIGVSAPHIVSQDMIRSMAPDPIVFAMANPVPEIERADALEAGAKVIGTGRSDYPNQINNVLAFPGIFKGALDAQATEINDAMKIAAVKAIAGLVGDEELSPEYIIVSALDERVVPAVSEAVAQAARESHVVRTWKEV</sequence>
<comment type="caution">
    <text evidence="1">The sequence shown here is derived from an EMBL/GenBank/DDBJ whole genome shotgun (WGS) entry which is preliminary data.</text>
</comment>
<accession>A0AC61RA35</accession>
<proteinExistence type="predicted"/>
<reference evidence="1" key="1">
    <citation type="submission" date="2019-04" db="EMBL/GenBank/DDBJ databases">
        <title>Microbes associate with the intestines of laboratory mice.</title>
        <authorList>
            <person name="Navarre W."/>
            <person name="Wong E."/>
            <person name="Huang K."/>
            <person name="Tropini C."/>
            <person name="Ng K."/>
            <person name="Yu B."/>
        </authorList>
    </citation>
    <scope>NUCLEOTIDE SEQUENCE</scope>
    <source>
        <strain evidence="1">NM09_H32</strain>
    </source>
</reference>
<evidence type="ECO:0000313" key="2">
    <source>
        <dbReference type="Proteomes" id="UP000308836"/>
    </source>
</evidence>
<organism evidence="1 2">
    <name type="scientific">Dubosiella muris</name>
    <dbReference type="NCBI Taxonomy" id="3038133"/>
    <lineage>
        <taxon>Bacteria</taxon>
        <taxon>Bacillati</taxon>
        <taxon>Bacillota</taxon>
        <taxon>Erysipelotrichia</taxon>
        <taxon>Erysipelotrichales</taxon>
        <taxon>Erysipelotrichaceae</taxon>
        <taxon>Dubosiella</taxon>
    </lineage>
</organism>
<protein>
    <submittedName>
        <fullName evidence="1">NAD-dependent malic enzyme</fullName>
    </submittedName>
</protein>
<dbReference type="Proteomes" id="UP000308836">
    <property type="component" value="Unassembled WGS sequence"/>
</dbReference>